<evidence type="ECO:0000256" key="1">
    <source>
        <dbReference type="ARBA" id="ARBA00023002"/>
    </source>
</evidence>
<feature type="region of interest" description="Disordered" evidence="2">
    <location>
        <begin position="444"/>
        <end position="640"/>
    </location>
</feature>
<evidence type="ECO:0000313" key="5">
    <source>
        <dbReference type="EnsemblProtists" id="EKX47789"/>
    </source>
</evidence>
<reference evidence="4 6" key="1">
    <citation type="journal article" date="2012" name="Nature">
        <title>Algal genomes reveal evolutionary mosaicism and the fate of nucleomorphs.</title>
        <authorList>
            <consortium name="DOE Joint Genome Institute"/>
            <person name="Curtis B.A."/>
            <person name="Tanifuji G."/>
            <person name="Burki F."/>
            <person name="Gruber A."/>
            <person name="Irimia M."/>
            <person name="Maruyama S."/>
            <person name="Arias M.C."/>
            <person name="Ball S.G."/>
            <person name="Gile G.H."/>
            <person name="Hirakawa Y."/>
            <person name="Hopkins J.F."/>
            <person name="Kuo A."/>
            <person name="Rensing S.A."/>
            <person name="Schmutz J."/>
            <person name="Symeonidi A."/>
            <person name="Elias M."/>
            <person name="Eveleigh R.J."/>
            <person name="Herman E.K."/>
            <person name="Klute M.J."/>
            <person name="Nakayama T."/>
            <person name="Obornik M."/>
            <person name="Reyes-Prieto A."/>
            <person name="Armbrust E.V."/>
            <person name="Aves S.J."/>
            <person name="Beiko R.G."/>
            <person name="Coutinho P."/>
            <person name="Dacks J.B."/>
            <person name="Durnford D.G."/>
            <person name="Fast N.M."/>
            <person name="Green B.R."/>
            <person name="Grisdale C.J."/>
            <person name="Hempel F."/>
            <person name="Henrissat B."/>
            <person name="Hoppner M.P."/>
            <person name="Ishida K."/>
            <person name="Kim E."/>
            <person name="Koreny L."/>
            <person name="Kroth P.G."/>
            <person name="Liu Y."/>
            <person name="Malik S.B."/>
            <person name="Maier U.G."/>
            <person name="McRose D."/>
            <person name="Mock T."/>
            <person name="Neilson J.A."/>
            <person name="Onodera N.T."/>
            <person name="Poole A.M."/>
            <person name="Pritham E.J."/>
            <person name="Richards T.A."/>
            <person name="Rocap G."/>
            <person name="Roy S.W."/>
            <person name="Sarai C."/>
            <person name="Schaack S."/>
            <person name="Shirato S."/>
            <person name="Slamovits C.H."/>
            <person name="Spencer D.F."/>
            <person name="Suzuki S."/>
            <person name="Worden A.Z."/>
            <person name="Zauner S."/>
            <person name="Barry K."/>
            <person name="Bell C."/>
            <person name="Bharti A.K."/>
            <person name="Crow J.A."/>
            <person name="Grimwood J."/>
            <person name="Kramer R."/>
            <person name="Lindquist E."/>
            <person name="Lucas S."/>
            <person name="Salamov A."/>
            <person name="McFadden G.I."/>
            <person name="Lane C.E."/>
            <person name="Keeling P.J."/>
            <person name="Gray M.W."/>
            <person name="Grigoriev I.V."/>
            <person name="Archibald J.M."/>
        </authorList>
    </citation>
    <scope>NUCLEOTIDE SEQUENCE</scope>
    <source>
        <strain evidence="4 6">CCMP2712</strain>
    </source>
</reference>
<dbReference type="SUPFAM" id="SSF51735">
    <property type="entry name" value="NAD(P)-binding Rossmann-fold domains"/>
    <property type="match status" value="1"/>
</dbReference>
<reference evidence="5" key="3">
    <citation type="submission" date="2016-03" db="UniProtKB">
        <authorList>
            <consortium name="EnsemblProtists"/>
        </authorList>
    </citation>
    <scope>IDENTIFICATION</scope>
</reference>
<feature type="transmembrane region" description="Helical" evidence="3">
    <location>
        <begin position="13"/>
        <end position="32"/>
    </location>
</feature>
<dbReference type="STRING" id="905079.L1JI36"/>
<protein>
    <submittedName>
        <fullName evidence="4 5">Uncharacterized protein</fullName>
    </submittedName>
</protein>
<keyword evidence="3" id="KW-0472">Membrane</keyword>
<feature type="transmembrane region" description="Helical" evidence="3">
    <location>
        <begin position="53"/>
        <end position="74"/>
    </location>
</feature>
<keyword evidence="1" id="KW-0560">Oxidoreductase</keyword>
<sequence length="640" mass="71299">MNKVIETCFQVDVALFAILFCWALRQAFVIYTSKNHKQIAEHHLRLLHISHSASEWFLAVVVLLVLACLLGKALRPSLHVSRQDLSGKTALVIEGCQGNAFLHAQALASWKAEVVITCHDKSKGDEAVAALRKATNSGSIASFQVDLTDIEDVLQFTERWISSDKKLHILIHGNLQPCISSDGADFPVLSDPRDAESFFTRSYLASHIIDERLLDVLERSRPSRIIHFVDDCYKSGVFKVDLDLFEYLKNPAGVSRLWSLDACKGLRGDSHLMVMMHSFRLARSSKSSGVATLIVMNEANCDIISSSPLADLLHGAFENVVNNFVASFGKVWLMRKERIQAQLHASVSPLLHNVSGLIFTAQRAPFEGCMHCADGLFHRCHQSRLLRVLCGTTRPLGDQAMDIDLQETLHQHTEEWKTIIGQRQMEAKKQKTRELEETKKIEQAKAKIREEEEAARRAAEEAEAERRAAEEAEAARRAAEEAEAARRAAEEAEAERRAAEEAEAERRAAEEAEAARRAAEEAEAARRAAEEAEAERRAAEEAEAARRAAEEAEAERRAAEEQVHRAEDEEALRKARDKAAGGGEEDEDEWLAVEAEAERRAAAAEAARRARLEAARRGAAGDEEEERRRTVGSRDSDSEL</sequence>
<name>L1JI36_GUITC</name>
<gene>
    <name evidence="4" type="ORF">GUITHDRAFT_106343</name>
</gene>
<dbReference type="eggNOG" id="KOG1208">
    <property type="taxonomic scope" value="Eukaryota"/>
</dbReference>
<dbReference type="OMA" id="DEMQQPA"/>
<dbReference type="EMBL" id="JH992988">
    <property type="protein sequence ID" value="EKX47789.1"/>
    <property type="molecule type" value="Genomic_DNA"/>
</dbReference>
<feature type="compositionally biased region" description="Basic and acidic residues" evidence="2">
    <location>
        <begin position="596"/>
        <end position="640"/>
    </location>
</feature>
<dbReference type="Proteomes" id="UP000011087">
    <property type="component" value="Unassembled WGS sequence"/>
</dbReference>
<evidence type="ECO:0000256" key="2">
    <source>
        <dbReference type="SAM" id="MobiDB-lite"/>
    </source>
</evidence>
<keyword evidence="3" id="KW-1133">Transmembrane helix</keyword>
<keyword evidence="3" id="KW-0812">Transmembrane</keyword>
<dbReference type="RefSeq" id="XP_005834769.1">
    <property type="nucleotide sequence ID" value="XM_005834712.1"/>
</dbReference>
<dbReference type="Gene3D" id="3.40.50.720">
    <property type="entry name" value="NAD(P)-binding Rossmann-like Domain"/>
    <property type="match status" value="1"/>
</dbReference>
<dbReference type="PANTHER" id="PTHR43157">
    <property type="entry name" value="PHOSPHATIDYLINOSITOL-GLYCAN BIOSYNTHESIS CLASS F PROTEIN-RELATED"/>
    <property type="match status" value="1"/>
</dbReference>
<dbReference type="HOGENOM" id="CLU_427933_0_0_1"/>
<dbReference type="GO" id="GO:0016491">
    <property type="term" value="F:oxidoreductase activity"/>
    <property type="evidence" value="ECO:0007669"/>
    <property type="project" value="UniProtKB-KW"/>
</dbReference>
<reference evidence="6" key="2">
    <citation type="submission" date="2012-11" db="EMBL/GenBank/DDBJ databases">
        <authorList>
            <person name="Kuo A."/>
            <person name="Curtis B.A."/>
            <person name="Tanifuji G."/>
            <person name="Burki F."/>
            <person name="Gruber A."/>
            <person name="Irimia M."/>
            <person name="Maruyama S."/>
            <person name="Arias M.C."/>
            <person name="Ball S.G."/>
            <person name="Gile G.H."/>
            <person name="Hirakawa Y."/>
            <person name="Hopkins J.F."/>
            <person name="Rensing S.A."/>
            <person name="Schmutz J."/>
            <person name="Symeonidi A."/>
            <person name="Elias M."/>
            <person name="Eveleigh R.J."/>
            <person name="Herman E.K."/>
            <person name="Klute M.J."/>
            <person name="Nakayama T."/>
            <person name="Obornik M."/>
            <person name="Reyes-Prieto A."/>
            <person name="Armbrust E.V."/>
            <person name="Aves S.J."/>
            <person name="Beiko R.G."/>
            <person name="Coutinho P."/>
            <person name="Dacks J.B."/>
            <person name="Durnford D.G."/>
            <person name="Fast N.M."/>
            <person name="Green B.R."/>
            <person name="Grisdale C."/>
            <person name="Hempe F."/>
            <person name="Henrissat B."/>
            <person name="Hoppner M.P."/>
            <person name="Ishida K.-I."/>
            <person name="Kim E."/>
            <person name="Koreny L."/>
            <person name="Kroth P.G."/>
            <person name="Liu Y."/>
            <person name="Malik S.-B."/>
            <person name="Maier U.G."/>
            <person name="McRose D."/>
            <person name="Mock T."/>
            <person name="Neilson J.A."/>
            <person name="Onodera N.T."/>
            <person name="Poole A.M."/>
            <person name="Pritham E.J."/>
            <person name="Richards T.A."/>
            <person name="Rocap G."/>
            <person name="Roy S.W."/>
            <person name="Sarai C."/>
            <person name="Schaack S."/>
            <person name="Shirato S."/>
            <person name="Slamovits C.H."/>
            <person name="Spencer D.F."/>
            <person name="Suzuki S."/>
            <person name="Worden A.Z."/>
            <person name="Zauner S."/>
            <person name="Barry K."/>
            <person name="Bell C."/>
            <person name="Bharti A.K."/>
            <person name="Crow J.A."/>
            <person name="Grimwood J."/>
            <person name="Kramer R."/>
            <person name="Lindquist E."/>
            <person name="Lucas S."/>
            <person name="Salamov A."/>
            <person name="McFadden G.I."/>
            <person name="Lane C.E."/>
            <person name="Keeling P.J."/>
            <person name="Gray M.W."/>
            <person name="Grigoriev I.V."/>
            <person name="Archibald J.M."/>
        </authorList>
    </citation>
    <scope>NUCLEOTIDE SEQUENCE</scope>
    <source>
        <strain evidence="6">CCMP2712</strain>
    </source>
</reference>
<dbReference type="EnsemblProtists" id="EKX47789">
    <property type="protein sequence ID" value="EKX47789"/>
    <property type="gene ID" value="GUITHDRAFT_106343"/>
</dbReference>
<evidence type="ECO:0000256" key="3">
    <source>
        <dbReference type="SAM" id="Phobius"/>
    </source>
</evidence>
<dbReference type="OrthoDB" id="191139at2759"/>
<dbReference type="AlphaFoldDB" id="L1JI36"/>
<proteinExistence type="predicted"/>
<dbReference type="GeneID" id="17304564"/>
<dbReference type="InterPro" id="IPR036291">
    <property type="entry name" value="NAD(P)-bd_dom_sf"/>
</dbReference>
<keyword evidence="6" id="KW-1185">Reference proteome</keyword>
<organism evidence="4">
    <name type="scientific">Guillardia theta (strain CCMP2712)</name>
    <name type="common">Cryptophyte</name>
    <dbReference type="NCBI Taxonomy" id="905079"/>
    <lineage>
        <taxon>Eukaryota</taxon>
        <taxon>Cryptophyceae</taxon>
        <taxon>Pyrenomonadales</taxon>
        <taxon>Geminigeraceae</taxon>
        <taxon>Guillardia</taxon>
    </lineage>
</organism>
<dbReference type="PaxDb" id="55529-EKX47789"/>
<accession>L1JI36</accession>
<evidence type="ECO:0000313" key="6">
    <source>
        <dbReference type="Proteomes" id="UP000011087"/>
    </source>
</evidence>
<dbReference type="KEGG" id="gtt:GUITHDRAFT_106343"/>
<feature type="compositionally biased region" description="Basic and acidic residues" evidence="2">
    <location>
        <begin position="444"/>
        <end position="579"/>
    </location>
</feature>
<evidence type="ECO:0000313" key="4">
    <source>
        <dbReference type="EMBL" id="EKX47789.1"/>
    </source>
</evidence>
<dbReference type="PANTHER" id="PTHR43157:SF31">
    <property type="entry name" value="PHOSPHATIDYLINOSITOL-GLYCAN BIOSYNTHESIS CLASS F PROTEIN"/>
    <property type="match status" value="1"/>
</dbReference>